<dbReference type="AlphaFoldDB" id="A0A3M7QMZ6"/>
<name>A0A3M7QMZ6_BRAPC</name>
<dbReference type="EMBL" id="REGN01005694">
    <property type="protein sequence ID" value="RNA12444.1"/>
    <property type="molecule type" value="Genomic_DNA"/>
</dbReference>
<protein>
    <submittedName>
        <fullName evidence="1">Uncharacterized protein</fullName>
    </submittedName>
</protein>
<keyword evidence="2" id="KW-1185">Reference proteome</keyword>
<reference evidence="1 2" key="1">
    <citation type="journal article" date="2018" name="Sci. Rep.">
        <title>Genomic signatures of local adaptation to the degree of environmental predictability in rotifers.</title>
        <authorList>
            <person name="Franch-Gras L."/>
            <person name="Hahn C."/>
            <person name="Garcia-Roger E.M."/>
            <person name="Carmona M.J."/>
            <person name="Serra M."/>
            <person name="Gomez A."/>
        </authorList>
    </citation>
    <scope>NUCLEOTIDE SEQUENCE [LARGE SCALE GENOMIC DNA]</scope>
    <source>
        <strain evidence="1">HYR1</strain>
    </source>
</reference>
<evidence type="ECO:0000313" key="2">
    <source>
        <dbReference type="Proteomes" id="UP000276133"/>
    </source>
</evidence>
<dbReference type="Proteomes" id="UP000276133">
    <property type="component" value="Unassembled WGS sequence"/>
</dbReference>
<organism evidence="1 2">
    <name type="scientific">Brachionus plicatilis</name>
    <name type="common">Marine rotifer</name>
    <name type="synonym">Brachionus muelleri</name>
    <dbReference type="NCBI Taxonomy" id="10195"/>
    <lineage>
        <taxon>Eukaryota</taxon>
        <taxon>Metazoa</taxon>
        <taxon>Spiralia</taxon>
        <taxon>Gnathifera</taxon>
        <taxon>Rotifera</taxon>
        <taxon>Eurotatoria</taxon>
        <taxon>Monogononta</taxon>
        <taxon>Pseudotrocha</taxon>
        <taxon>Ploima</taxon>
        <taxon>Brachionidae</taxon>
        <taxon>Brachionus</taxon>
    </lineage>
</organism>
<gene>
    <name evidence="1" type="ORF">BpHYR1_037981</name>
</gene>
<sequence length="72" mass="8816">MEYIKIVYLENYDKSDNAGPKSIIRKHKADRPLEYTRLYQKLKKNNHLNNRKTQFRQKKQTIIREIIDLLKL</sequence>
<proteinExistence type="predicted"/>
<evidence type="ECO:0000313" key="1">
    <source>
        <dbReference type="EMBL" id="RNA12444.1"/>
    </source>
</evidence>
<accession>A0A3M7QMZ6</accession>
<comment type="caution">
    <text evidence="1">The sequence shown here is derived from an EMBL/GenBank/DDBJ whole genome shotgun (WGS) entry which is preliminary data.</text>
</comment>